<dbReference type="EC" id="2.7.13.3" evidence="3"/>
<dbReference type="InterPro" id="IPR003594">
    <property type="entry name" value="HATPase_dom"/>
</dbReference>
<comment type="catalytic activity">
    <reaction evidence="1">
        <text>ATP + protein L-histidine = ADP + protein N-phospho-L-histidine.</text>
        <dbReference type="EC" id="2.7.13.3"/>
    </reaction>
</comment>
<dbReference type="Pfam" id="PF07730">
    <property type="entry name" value="HisKA_3"/>
    <property type="match status" value="1"/>
</dbReference>
<reference evidence="10" key="1">
    <citation type="submission" date="2022-01" db="EMBL/GenBank/DDBJ databases">
        <authorList>
            <person name="Jo J.-H."/>
            <person name="Im W.-T."/>
        </authorList>
    </citation>
    <scope>NUCLEOTIDE SEQUENCE</scope>
    <source>
        <strain evidence="10">XY25</strain>
    </source>
</reference>
<keyword evidence="5" id="KW-0808">Transferase</keyword>
<dbReference type="Proteomes" id="UP001165384">
    <property type="component" value="Unassembled WGS sequence"/>
</dbReference>
<proteinExistence type="predicted"/>
<sequence>MDLRRRLIGSLSLLLASLMAIAVIIQLYSLRADIASEVGASTRLVGVLLAAENAALRDPSELAERLSEAGIRHLTIRTPEQAPAERKSHLLLDWLGHSSEVPDEQEIRIGGQTLYIAANPNSEIEERLGDTARILITLLLFSGATLLVVWWSADRALSPVRALEDALHGLARSEKRPVLPGFALREFRRVADAIDYLADALGEARAAQHALAQQLISVQENERRALARELHDEMGQTLTSLNATAAHLARNAQQLAPEAVTECANDLRRDIRTSGAQLRALLKSLRPHGLDASGLASTLRDLIDGWRSRETGITFELDLPAPFPDVDEEVALTIYRIAQEALTNVVRHSGASVCRVSAVRDGEWVRLAISDDGHGLPQDGPKRRRGLLGIAERLDMVGGKLQLEPNAGGGLYLSAWLPLAQVGNDLSLPMEAYA</sequence>
<evidence type="ECO:0000259" key="8">
    <source>
        <dbReference type="PROSITE" id="PS50109"/>
    </source>
</evidence>
<dbReference type="InterPro" id="IPR050482">
    <property type="entry name" value="Sensor_HK_TwoCompSys"/>
</dbReference>
<dbReference type="PROSITE" id="PS50885">
    <property type="entry name" value="HAMP"/>
    <property type="match status" value="1"/>
</dbReference>
<evidence type="ECO:0000313" key="10">
    <source>
        <dbReference type="EMBL" id="MCG2576912.1"/>
    </source>
</evidence>
<dbReference type="InterPro" id="IPR003660">
    <property type="entry name" value="HAMP_dom"/>
</dbReference>
<organism evidence="10 11">
    <name type="scientific">Dechloromonas hankyongensis</name>
    <dbReference type="NCBI Taxonomy" id="2908002"/>
    <lineage>
        <taxon>Bacteria</taxon>
        <taxon>Pseudomonadati</taxon>
        <taxon>Pseudomonadota</taxon>
        <taxon>Betaproteobacteria</taxon>
        <taxon>Rhodocyclales</taxon>
        <taxon>Azonexaceae</taxon>
        <taxon>Dechloromonas</taxon>
    </lineage>
</organism>
<evidence type="ECO:0000256" key="1">
    <source>
        <dbReference type="ARBA" id="ARBA00000085"/>
    </source>
</evidence>
<dbReference type="Gene3D" id="1.20.5.1930">
    <property type="match status" value="1"/>
</dbReference>
<dbReference type="InterPro" id="IPR036890">
    <property type="entry name" value="HATPase_C_sf"/>
</dbReference>
<comment type="caution">
    <text evidence="10">The sequence shown here is derived from an EMBL/GenBank/DDBJ whole genome shotgun (WGS) entry which is preliminary data.</text>
</comment>
<keyword evidence="4" id="KW-0597">Phosphoprotein</keyword>
<keyword evidence="7" id="KW-0902">Two-component regulatory system</keyword>
<dbReference type="PANTHER" id="PTHR24421:SF58">
    <property type="entry name" value="SIGNAL TRANSDUCTION HISTIDINE-PROTEIN KINASE_PHOSPHATASE UHPB"/>
    <property type="match status" value="1"/>
</dbReference>
<comment type="subcellular location">
    <subcellularLocation>
        <location evidence="2">Membrane</location>
    </subcellularLocation>
</comment>
<evidence type="ECO:0000313" key="11">
    <source>
        <dbReference type="Proteomes" id="UP001165384"/>
    </source>
</evidence>
<keyword evidence="6 10" id="KW-0418">Kinase</keyword>
<dbReference type="EMBL" id="JAKLTN010000001">
    <property type="protein sequence ID" value="MCG2576912.1"/>
    <property type="molecule type" value="Genomic_DNA"/>
</dbReference>
<dbReference type="InterPro" id="IPR011712">
    <property type="entry name" value="Sig_transdc_His_kin_sub3_dim/P"/>
</dbReference>
<keyword evidence="11" id="KW-1185">Reference proteome</keyword>
<evidence type="ECO:0000256" key="2">
    <source>
        <dbReference type="ARBA" id="ARBA00004370"/>
    </source>
</evidence>
<evidence type="ECO:0000256" key="4">
    <source>
        <dbReference type="ARBA" id="ARBA00022553"/>
    </source>
</evidence>
<gene>
    <name evidence="10" type="ORF">LZ012_07880</name>
</gene>
<protein>
    <recommendedName>
        <fullName evidence="3">histidine kinase</fullName>
        <ecNumber evidence="3">2.7.13.3</ecNumber>
    </recommendedName>
</protein>
<dbReference type="SUPFAM" id="SSF55874">
    <property type="entry name" value="ATPase domain of HSP90 chaperone/DNA topoisomerase II/histidine kinase"/>
    <property type="match status" value="1"/>
</dbReference>
<accession>A0ABS9K160</accession>
<dbReference type="RefSeq" id="WP_275709330.1">
    <property type="nucleotide sequence ID" value="NZ_JAKLTN010000001.1"/>
</dbReference>
<name>A0ABS9K160_9RHOO</name>
<feature type="domain" description="Histidine kinase" evidence="8">
    <location>
        <begin position="229"/>
        <end position="421"/>
    </location>
</feature>
<dbReference type="PROSITE" id="PS50109">
    <property type="entry name" value="HIS_KIN"/>
    <property type="match status" value="1"/>
</dbReference>
<evidence type="ECO:0000259" key="9">
    <source>
        <dbReference type="PROSITE" id="PS50885"/>
    </source>
</evidence>
<dbReference type="Pfam" id="PF02518">
    <property type="entry name" value="HATPase_c"/>
    <property type="match status" value="1"/>
</dbReference>
<evidence type="ECO:0000256" key="6">
    <source>
        <dbReference type="ARBA" id="ARBA00022777"/>
    </source>
</evidence>
<dbReference type="Gene3D" id="3.30.565.10">
    <property type="entry name" value="Histidine kinase-like ATPase, C-terminal domain"/>
    <property type="match status" value="1"/>
</dbReference>
<dbReference type="PANTHER" id="PTHR24421">
    <property type="entry name" value="NITRATE/NITRITE SENSOR PROTEIN NARX-RELATED"/>
    <property type="match status" value="1"/>
</dbReference>
<feature type="domain" description="HAMP" evidence="9">
    <location>
        <begin position="154"/>
        <end position="206"/>
    </location>
</feature>
<evidence type="ECO:0000256" key="5">
    <source>
        <dbReference type="ARBA" id="ARBA00022679"/>
    </source>
</evidence>
<dbReference type="GO" id="GO:0016301">
    <property type="term" value="F:kinase activity"/>
    <property type="evidence" value="ECO:0007669"/>
    <property type="project" value="UniProtKB-KW"/>
</dbReference>
<dbReference type="InterPro" id="IPR005467">
    <property type="entry name" value="His_kinase_dom"/>
</dbReference>
<dbReference type="CDD" id="cd16917">
    <property type="entry name" value="HATPase_UhpB-NarQ-NarX-like"/>
    <property type="match status" value="1"/>
</dbReference>
<evidence type="ECO:0000256" key="3">
    <source>
        <dbReference type="ARBA" id="ARBA00012438"/>
    </source>
</evidence>
<evidence type="ECO:0000256" key="7">
    <source>
        <dbReference type="ARBA" id="ARBA00023012"/>
    </source>
</evidence>